<accession>G2H0L1</accession>
<dbReference type="GO" id="GO:0006508">
    <property type="term" value="P:proteolysis"/>
    <property type="evidence" value="ECO:0007669"/>
    <property type="project" value="UniProtKB-KW"/>
</dbReference>
<reference evidence="24 25" key="1">
    <citation type="journal article" date="2012" name="Genome Res.">
        <title>Genomic basis of endosymbiont-conferred protection against an insect parasitoid.</title>
        <authorList>
            <person name="Hansen A.K."/>
            <person name="Vorburger C."/>
            <person name="Moran N.A."/>
        </authorList>
    </citation>
    <scope>NUCLEOTIDE SEQUENCE [LARGE SCALE GENOMIC DNA]</scope>
    <source>
        <strain evidence="25">R5.15</strain>
    </source>
</reference>
<evidence type="ECO:0000256" key="21">
    <source>
        <dbReference type="ARBA" id="ARBA00023586"/>
    </source>
</evidence>
<evidence type="ECO:0000256" key="9">
    <source>
        <dbReference type="ARBA" id="ARBA00022723"/>
    </source>
</evidence>
<keyword evidence="11" id="KW-0378">Hydrolase</keyword>
<evidence type="ECO:0000256" key="22">
    <source>
        <dbReference type="SAM" id="MobiDB-lite"/>
    </source>
</evidence>
<evidence type="ECO:0000256" key="2">
    <source>
        <dbReference type="ARBA" id="ARBA00004165"/>
    </source>
</evidence>
<evidence type="ECO:0000256" key="13">
    <source>
        <dbReference type="ARBA" id="ARBA00022813"/>
    </source>
</evidence>
<dbReference type="OrthoDB" id="8481600at2"/>
<keyword evidence="4" id="KW-1032">Host cell membrane</keyword>
<dbReference type="InterPro" id="IPR020974">
    <property type="entry name" value="CPD_dom"/>
</dbReference>
<comment type="caution">
    <text evidence="24">The sequence shown here is derived from an EMBL/GenBank/DDBJ whole genome shotgun (WGS) entry which is preliminary data.</text>
</comment>
<dbReference type="Gene3D" id="1.20.140.180">
    <property type="match status" value="1"/>
</dbReference>
<keyword evidence="5" id="KW-0964">Secreted</keyword>
<keyword evidence="19" id="KW-0472">Membrane</keyword>
<dbReference type="InterPro" id="IPR020972">
    <property type="entry name" value="Dermonecrotic/RTX_toxin_MLD"/>
</dbReference>
<dbReference type="SUPFAM" id="SSF51120">
    <property type="entry name" value="beta-Roll"/>
    <property type="match status" value="2"/>
</dbReference>
<evidence type="ECO:0000256" key="15">
    <source>
        <dbReference type="ARBA" id="ARBA00022842"/>
    </source>
</evidence>
<keyword evidence="10" id="KW-0677">Repeat</keyword>
<dbReference type="Gene3D" id="3.40.50.11050">
    <property type="match status" value="1"/>
</dbReference>
<sequence length="1979" mass="222820">MTVLMTAKELMSKLDEDILITDPAYQKIIATLENYHTSFNPIKNSQQEFQLLQQINQSLYHAIEKNTDPAPQAIQTLLTSVQQRCITLANIPALQQTVPKNLHFIWLGQLGKIQQDYIKAWGETNKGQQGYRIKIWYDPNALLVYPLAKHIKDFAAKNTFIGEIDWVDKVIQLQNQAYSEITQALKNNQTFDQAALDFICRRLGGSRENLEHIMADNQASFNNFIANAGSDYILQDINTVLDQGIDKKYYYQELALRQNTAAASDLLRLQILNQQGGVYFDVDFLPQWKPDLFNTEIITEMKRLQEGNIALLQTQLVLEHLQADFPARTALAKRGQYQDYVAIFAKRSADHATLVDKMRICIRNKGNSPRDFFQALAPQKILPDGLRRAKIFFTGSNAGMVALANSASLTTLMQYITNNYHRLEDLDLVDIQQYTDINQEKILGYAHQFKRDYGSESDDFDATPAVNYRLDGLLPEARATISISGPGAVTQGLKKLSQRWFDSDPRVSFDQDLFEQFNGSTEEDRTHSWLTTTSSSLQGKFRRVMSRDDLLKIIPMSFIKTGYQPILMTLDKLHNTRGIEKTQTAFILKNQLRDYIAKQPDPRRNAAFSKLVDQLNNALFSADMAHFKTVINDIGATRPALANQLYLYAFNEAHGDNLGLTDAMIRAVQTDPYLHLQPKSRFSGASLPTNLADFASTYQVKLASAEDFAEFKRLLLHAQEQDQHTLNKVFLDDREKTIHLGYHYQELIDPQPNARTQQAMDYLQSAIAKIRDNQDAIWPDAEFFMLAKFGDKNYIDNLQLERLADIKALYQADHAWEKPLVIKINNGGSSHYQSQIIIQLEDDRYCVNAAASLASKHSNSVFVQLNNKGDYRVVYGDPTQLSGKIRWQLVGHGGGSFSDQHRMADAMVDTMADTTAQALAIRLTHFSRKFSAQYGVNSAANYISLVGCCLVPFAKDLAQQLDQRGIRTDIGARSTILSVAEGIGALKAGSKITQEAKSGHWHHKASQHKTVFRWNKQGQLVEKISLKARLEQTFDLMKNHLVPTQQPLKSPREPEVDMTPRIVTTHPGVRHLYQGSRYMGSLMQIQGRWGVISTLRQYKMWLDRDDLTPKQRKDLTLERNLAIAAIGVDSVTDALGDLTARLGSQRGQMGSHAGRKFLKGSPAVLAVLSSGFDIYHATDSFTRLSSEQDPDRRQDLIVNGSLSTLSATVGISSGVAFSVGGRIAAAAGPVGLAVNMAIFGLSQTYNTVRTLQETEKYTRLSIGETLDNYVQLFMGAPLRPEVENRVEKEKFRQHYDRLLDQQAEKEIADILPQGIHTLYYSRGDFDLQERPYRYLFLYQVTGYKIVRGQKRRKMLPRGGEDKIRPEEINQVKKKYAAKYPLFELYFSEVDSQYRYFTPINLRDVDDFIDANQPQNGLTPNVRKKERPQSDEMEIETKDNAILFNLGGGNDTAIGDKNKKNIFQVGLGRKNYQGGQLANVFYLEGKEAPTEPSTLKGGLDNNDSIVASRKPVIGSGYDIDLNQGTVRYRGQTALVATINHIEHAIGHAESDDILTGNQHNNYLDGRGGDDRLYGGEGDDILVLTRGYADGGRGIDSYHILQNTQTSASVIAIDESLSLDESTPEASNIMLEYHLDQILSIQLIQTNTENNRYGIEISLRNDNASETRLKLMDIYQASADTPDQVTLAKQAIFSTRDGMLLFPQWPKIIKRNDDDNHWPFLPQFNAQYSTLHDRRSSSIDFFENLPADYSIHLQQHNGDEPGAITLGNSKIVLPEFMSLIAEDIPFNDHILGNSLDNQLYSRRGDDTLMGGAGADIYHIYHEKDAVRKICIDNQDAQASPQLDLLLLHTISLAQLNQIYQEGDDIILAGTNLDANIGDVVIRISHFMRDAGYRHIVIMDKLGDFYQLDIDEEGDPYLGQISADQKIPTNKAEKHEMNGENIDKLIAGMSSFLATETNEVNSGGTKSITHSTNEHFFTAQQN</sequence>
<evidence type="ECO:0000313" key="24">
    <source>
        <dbReference type="EMBL" id="EGY28465.1"/>
    </source>
</evidence>
<evidence type="ECO:0000256" key="19">
    <source>
        <dbReference type="ARBA" id="ARBA00023136"/>
    </source>
</evidence>
<keyword evidence="25" id="KW-1185">Reference proteome</keyword>
<evidence type="ECO:0000256" key="20">
    <source>
        <dbReference type="ARBA" id="ARBA00023200"/>
    </source>
</evidence>
<keyword evidence="13" id="KW-0068">Autocatalytic cleavage</keyword>
<dbReference type="Proteomes" id="UP000004116">
    <property type="component" value="Unassembled WGS sequence"/>
</dbReference>
<dbReference type="PROSITE" id="PS51771">
    <property type="entry name" value="CGT_MARTX_CPD"/>
    <property type="match status" value="1"/>
</dbReference>
<feature type="domain" description="Peptidase C80" evidence="23">
    <location>
        <begin position="823"/>
        <end position="1014"/>
    </location>
</feature>
<keyword evidence="20" id="KW-1035">Host cytoplasm</keyword>
<dbReference type="GO" id="GO:0005509">
    <property type="term" value="F:calcium ion binding"/>
    <property type="evidence" value="ECO:0007669"/>
    <property type="project" value="InterPro"/>
</dbReference>
<dbReference type="GO" id="GO:0016757">
    <property type="term" value="F:glycosyltransferase activity"/>
    <property type="evidence" value="ECO:0007669"/>
    <property type="project" value="InterPro"/>
</dbReference>
<keyword evidence="6" id="KW-0800">Toxin</keyword>
<evidence type="ECO:0000313" key="25">
    <source>
        <dbReference type="Proteomes" id="UP000004116"/>
    </source>
</evidence>
<dbReference type="InterPro" id="IPR024770">
    <property type="entry name" value="TcdA/TcdB_cat"/>
</dbReference>
<evidence type="ECO:0000256" key="12">
    <source>
        <dbReference type="ARBA" id="ARBA00022807"/>
    </source>
</evidence>
<evidence type="ECO:0000256" key="7">
    <source>
        <dbReference type="ARBA" id="ARBA00022670"/>
    </source>
</evidence>
<dbReference type="RefSeq" id="WP_006707243.1">
    <property type="nucleotide sequence ID" value="NZ_AGCA01000373.1"/>
</dbReference>
<keyword evidence="9" id="KW-0479">Metal-binding</keyword>
<dbReference type="GO" id="GO:0005576">
    <property type="term" value="C:extracellular region"/>
    <property type="evidence" value="ECO:0007669"/>
    <property type="project" value="UniProtKB-SubCell"/>
</dbReference>
<dbReference type="CDD" id="cd20501">
    <property type="entry name" value="C80_RtxA-like"/>
    <property type="match status" value="1"/>
</dbReference>
<keyword evidence="8" id="KW-0808">Transferase</keyword>
<proteinExistence type="predicted"/>
<dbReference type="GO" id="GO:0044164">
    <property type="term" value="C:host cell cytosol"/>
    <property type="evidence" value="ECO:0007669"/>
    <property type="project" value="UniProtKB-SubCell"/>
</dbReference>
<evidence type="ECO:0000256" key="18">
    <source>
        <dbReference type="ARBA" id="ARBA00023121"/>
    </source>
</evidence>
<dbReference type="InterPro" id="IPR029044">
    <property type="entry name" value="Nucleotide-diphossugar_trans"/>
</dbReference>
<name>G2H0L1_9ENTR</name>
<dbReference type="Pfam" id="PF12919">
    <property type="entry name" value="TcdA_TcdB"/>
    <property type="match status" value="1"/>
</dbReference>
<gene>
    <name evidence="24" type="ORF">Rin_00015900</name>
</gene>
<evidence type="ECO:0000256" key="6">
    <source>
        <dbReference type="ARBA" id="ARBA00022656"/>
    </source>
</evidence>
<evidence type="ECO:0000256" key="16">
    <source>
        <dbReference type="ARBA" id="ARBA00022870"/>
    </source>
</evidence>
<dbReference type="Gene3D" id="3.90.550.20">
    <property type="match status" value="1"/>
</dbReference>
<keyword evidence="17" id="KW-0843">Virulence</keyword>
<evidence type="ECO:0000256" key="11">
    <source>
        <dbReference type="ARBA" id="ARBA00022801"/>
    </source>
</evidence>
<dbReference type="Gene3D" id="2.150.10.10">
    <property type="entry name" value="Serralysin-like metalloprotease, C-terminal"/>
    <property type="match status" value="2"/>
</dbReference>
<feature type="region of interest" description="Disordered" evidence="22">
    <location>
        <begin position="1410"/>
        <end position="1432"/>
    </location>
</feature>
<evidence type="ECO:0000256" key="5">
    <source>
        <dbReference type="ARBA" id="ARBA00022525"/>
    </source>
</evidence>
<dbReference type="GO" id="GO:0020002">
    <property type="term" value="C:host cell plasma membrane"/>
    <property type="evidence" value="ECO:0007669"/>
    <property type="project" value="UniProtKB-SubCell"/>
</dbReference>
<dbReference type="GO" id="GO:0008234">
    <property type="term" value="F:cysteine-type peptidase activity"/>
    <property type="evidence" value="ECO:0007669"/>
    <property type="project" value="UniProtKB-KW"/>
</dbReference>
<keyword evidence="12" id="KW-0788">Thiol protease</keyword>
<dbReference type="InterPro" id="IPR049824">
    <property type="entry name" value="RtxA-like_C80"/>
</dbReference>
<dbReference type="CDD" id="cd16840">
    <property type="entry name" value="toxin_MLD"/>
    <property type="match status" value="1"/>
</dbReference>
<keyword evidence="7" id="KW-0645">Protease</keyword>
<dbReference type="EMBL" id="AGCA01000373">
    <property type="protein sequence ID" value="EGY28465.1"/>
    <property type="molecule type" value="Genomic_DNA"/>
</dbReference>
<dbReference type="GO" id="GO:0090729">
    <property type="term" value="F:toxin activity"/>
    <property type="evidence" value="ECO:0007669"/>
    <property type="project" value="UniProtKB-KW"/>
</dbReference>
<dbReference type="Pfam" id="PF11647">
    <property type="entry name" value="MLD"/>
    <property type="match status" value="1"/>
</dbReference>
<keyword evidence="18" id="KW-0446">Lipid-binding</keyword>
<dbReference type="InterPro" id="IPR038383">
    <property type="entry name" value="CPD_dom_sf"/>
</dbReference>
<dbReference type="Pfam" id="PF11713">
    <property type="entry name" value="Peptidase_C80"/>
    <property type="match status" value="1"/>
</dbReference>
<evidence type="ECO:0000256" key="8">
    <source>
        <dbReference type="ARBA" id="ARBA00022679"/>
    </source>
</evidence>
<evidence type="ECO:0000256" key="10">
    <source>
        <dbReference type="ARBA" id="ARBA00022737"/>
    </source>
</evidence>
<organism evidence="24 25">
    <name type="scientific">Candidatus Regiella insecticola 5.15</name>
    <dbReference type="NCBI Taxonomy" id="1005043"/>
    <lineage>
        <taxon>Bacteria</taxon>
        <taxon>Pseudomonadati</taxon>
        <taxon>Pseudomonadota</taxon>
        <taxon>Gammaproteobacteria</taxon>
        <taxon>Enterobacterales</taxon>
        <taxon>Enterobacteriaceae</taxon>
        <taxon>aphid secondary symbionts</taxon>
        <taxon>Candidatus Regiella</taxon>
    </lineage>
</organism>
<keyword evidence="15" id="KW-0460">Magnesium</keyword>
<dbReference type="GO" id="GO:0008289">
    <property type="term" value="F:lipid binding"/>
    <property type="evidence" value="ECO:0007669"/>
    <property type="project" value="UniProtKB-KW"/>
</dbReference>
<comment type="cofactor">
    <cofactor evidence="1">
        <name>Mg(2+)</name>
        <dbReference type="ChEBI" id="CHEBI:18420"/>
    </cofactor>
</comment>
<evidence type="ECO:0000256" key="14">
    <source>
        <dbReference type="ARBA" id="ARBA00022837"/>
    </source>
</evidence>
<evidence type="ECO:0000256" key="17">
    <source>
        <dbReference type="ARBA" id="ARBA00023026"/>
    </source>
</evidence>
<dbReference type="PRINTS" id="PR00313">
    <property type="entry name" value="CABNDNGRPT"/>
</dbReference>
<keyword evidence="16" id="KW-1043">Host membrane</keyword>
<dbReference type="InterPro" id="IPR011049">
    <property type="entry name" value="Serralysin-like_metalloprot_C"/>
</dbReference>
<dbReference type="InterPro" id="IPR001343">
    <property type="entry name" value="Hemolysn_Ca-bd"/>
</dbReference>
<comment type="subcellular location">
    <subcellularLocation>
        <location evidence="2">Host cell membrane</location>
    </subcellularLocation>
    <subcellularLocation>
        <location evidence="21">Host cytoplasm</location>
        <location evidence="21">Host cytosol</location>
    </subcellularLocation>
    <subcellularLocation>
        <location evidence="3">Secreted</location>
    </subcellularLocation>
</comment>
<protein>
    <submittedName>
        <fullName evidence="24">Peptidase C80 protein</fullName>
    </submittedName>
</protein>
<dbReference type="SUPFAM" id="SSF53448">
    <property type="entry name" value="Nucleotide-diphospho-sugar transferases"/>
    <property type="match status" value="1"/>
</dbReference>
<dbReference type="Pfam" id="PF00353">
    <property type="entry name" value="HemolysinCabind"/>
    <property type="match status" value="2"/>
</dbReference>
<evidence type="ECO:0000259" key="23">
    <source>
        <dbReference type="PROSITE" id="PS51771"/>
    </source>
</evidence>
<dbReference type="SUPFAM" id="SSF158842">
    <property type="entry name" value="PMT central region-like"/>
    <property type="match status" value="1"/>
</dbReference>
<evidence type="ECO:0000256" key="3">
    <source>
        <dbReference type="ARBA" id="ARBA00004613"/>
    </source>
</evidence>
<evidence type="ECO:0000256" key="1">
    <source>
        <dbReference type="ARBA" id="ARBA00001946"/>
    </source>
</evidence>
<keyword evidence="14" id="KW-0106">Calcium</keyword>
<evidence type="ECO:0000256" key="4">
    <source>
        <dbReference type="ARBA" id="ARBA00022511"/>
    </source>
</evidence>